<evidence type="ECO:0000256" key="3">
    <source>
        <dbReference type="ARBA" id="ARBA00022553"/>
    </source>
</evidence>
<dbReference type="CDD" id="cd00082">
    <property type="entry name" value="HisKA"/>
    <property type="match status" value="1"/>
</dbReference>
<reference evidence="13 14" key="1">
    <citation type="submission" date="2016-10" db="EMBL/GenBank/DDBJ databases">
        <authorList>
            <person name="de Groot N.N."/>
        </authorList>
    </citation>
    <scope>NUCLEOTIDE SEQUENCE [LARGE SCALE GENOMIC DNA]</scope>
    <source>
        <strain evidence="13 14">DSM 8423</strain>
    </source>
</reference>
<evidence type="ECO:0000256" key="9">
    <source>
        <dbReference type="PROSITE-ProRule" id="PRU00169"/>
    </source>
</evidence>
<keyword evidence="6 13" id="KW-0418">Kinase</keyword>
<dbReference type="InterPro" id="IPR003661">
    <property type="entry name" value="HisK_dim/P_dom"/>
</dbReference>
<dbReference type="Gene3D" id="3.30.565.10">
    <property type="entry name" value="Histidine kinase-like ATPase, C-terminal domain"/>
    <property type="match status" value="1"/>
</dbReference>
<dbReference type="RefSeq" id="WP_093882105.1">
    <property type="nucleotide sequence ID" value="NZ_FOBS01000002.1"/>
</dbReference>
<feature type="coiled-coil region" evidence="10">
    <location>
        <begin position="194"/>
        <end position="231"/>
    </location>
</feature>
<dbReference type="CDD" id="cd00156">
    <property type="entry name" value="REC"/>
    <property type="match status" value="1"/>
</dbReference>
<name>A0A1H7UY10_9BACT</name>
<keyword evidence="5" id="KW-0547">Nucleotide-binding</keyword>
<dbReference type="Gene3D" id="1.10.287.130">
    <property type="match status" value="1"/>
</dbReference>
<dbReference type="Pfam" id="PF13185">
    <property type="entry name" value="GAF_2"/>
    <property type="match status" value="1"/>
</dbReference>
<keyword evidence="8" id="KW-0902">Two-component regulatory system</keyword>
<dbReference type="SUPFAM" id="SSF52172">
    <property type="entry name" value="CheY-like"/>
    <property type="match status" value="1"/>
</dbReference>
<feature type="modified residue" description="4-aspartylphosphate" evidence="9">
    <location>
        <position position="534"/>
    </location>
</feature>
<dbReference type="AlphaFoldDB" id="A0A1H7UY10"/>
<dbReference type="PRINTS" id="PR00344">
    <property type="entry name" value="BCTRLSENSOR"/>
</dbReference>
<dbReference type="InterPro" id="IPR001789">
    <property type="entry name" value="Sig_transdc_resp-reg_receiver"/>
</dbReference>
<evidence type="ECO:0000256" key="6">
    <source>
        <dbReference type="ARBA" id="ARBA00022777"/>
    </source>
</evidence>
<dbReference type="PANTHER" id="PTHR43065">
    <property type="entry name" value="SENSOR HISTIDINE KINASE"/>
    <property type="match status" value="1"/>
</dbReference>
<dbReference type="EC" id="2.7.13.3" evidence="2"/>
<dbReference type="PANTHER" id="PTHR43065:SF46">
    <property type="entry name" value="C4-DICARBOXYLATE TRANSPORT SENSOR PROTEIN DCTB"/>
    <property type="match status" value="1"/>
</dbReference>
<dbReference type="Proteomes" id="UP000198744">
    <property type="component" value="Unassembled WGS sequence"/>
</dbReference>
<keyword evidence="10" id="KW-0175">Coiled coil</keyword>
<protein>
    <recommendedName>
        <fullName evidence="2">histidine kinase</fullName>
        <ecNumber evidence="2">2.7.13.3</ecNumber>
    </recommendedName>
</protein>
<dbReference type="GO" id="GO:0005524">
    <property type="term" value="F:ATP binding"/>
    <property type="evidence" value="ECO:0007669"/>
    <property type="project" value="UniProtKB-KW"/>
</dbReference>
<organism evidence="13 14">
    <name type="scientific">Syntrophus gentianae</name>
    <dbReference type="NCBI Taxonomy" id="43775"/>
    <lineage>
        <taxon>Bacteria</taxon>
        <taxon>Pseudomonadati</taxon>
        <taxon>Thermodesulfobacteriota</taxon>
        <taxon>Syntrophia</taxon>
        <taxon>Syntrophales</taxon>
        <taxon>Syntrophaceae</taxon>
        <taxon>Syntrophus</taxon>
    </lineage>
</organism>
<dbReference type="SUPFAM" id="SSF55781">
    <property type="entry name" value="GAF domain-like"/>
    <property type="match status" value="1"/>
</dbReference>
<dbReference type="Pfam" id="PF02518">
    <property type="entry name" value="HATPase_c"/>
    <property type="match status" value="1"/>
</dbReference>
<dbReference type="Pfam" id="PF00072">
    <property type="entry name" value="Response_reg"/>
    <property type="match status" value="1"/>
</dbReference>
<dbReference type="Gene3D" id="3.40.50.2300">
    <property type="match status" value="1"/>
</dbReference>
<dbReference type="SMART" id="SM00387">
    <property type="entry name" value="HATPase_c"/>
    <property type="match status" value="1"/>
</dbReference>
<dbReference type="SUPFAM" id="SSF47384">
    <property type="entry name" value="Homodimeric domain of signal transducing histidine kinase"/>
    <property type="match status" value="1"/>
</dbReference>
<evidence type="ECO:0000256" key="10">
    <source>
        <dbReference type="SAM" id="Coils"/>
    </source>
</evidence>
<sequence length="603" mass="68240">MRDQVLAGLDIKQELIVLHRRISELEKRNARIRKVVDALRRSKRKLSVEKQIADIFLTCPDEEMYGEVLNVVLKVQESQYGVFGYIDEDGALVMPSLSRNAWQEDSVPEKSILFQREFWDNGLWEQALREKRSFYDNIPLLIPEGHVPIYRFLTVPILFHEEVIGLLSVANKEKDYTEEDRKIQETIAGHISPILHARLQRDRQEKERKRAEEEQKRLEECLHRAEKMEVLGTMAGGVAHDLNNILGVLVGYSELLLLKMPENSPYRNYISNILESGKKSAAIIQDLLTLTRRGVAVSEVLNLNKIVSDYLKTPEFDMLKSLHPGVTFRADLDPDLLNMNGSPVHLLKMVMNLVSNAAEASFAQGKVTISTENRYLESPVSGYDDVRAGEHLVLTVSDRGKGIAPEDIGRIFEPFYTKKVMGRSGTGLGLAVVWGAVKDHEGYIDVKSTEGKGSTFTLYFPVVREKEATEQQPVSLLQYQGKNESVLVVDDVEGQRQLASSILTMLGYQVTAVSSGEEAVEYLRKNRADLLVLDMIMTPGIDGLETYRRILEISPQQKAVIVSGFSETERVREVQRLGAGAYIRKPYLMEKIGLAIRRELDRK</sequence>
<dbReference type="InterPro" id="IPR036890">
    <property type="entry name" value="HATPase_C_sf"/>
</dbReference>
<dbReference type="InterPro" id="IPR004358">
    <property type="entry name" value="Sig_transdc_His_kin-like_C"/>
</dbReference>
<evidence type="ECO:0000259" key="12">
    <source>
        <dbReference type="PROSITE" id="PS50110"/>
    </source>
</evidence>
<dbReference type="EMBL" id="FOBS01000002">
    <property type="protein sequence ID" value="SEM01851.1"/>
    <property type="molecule type" value="Genomic_DNA"/>
</dbReference>
<dbReference type="InterPro" id="IPR003018">
    <property type="entry name" value="GAF"/>
</dbReference>
<dbReference type="SMART" id="SM00448">
    <property type="entry name" value="REC"/>
    <property type="match status" value="1"/>
</dbReference>
<keyword evidence="4" id="KW-0808">Transferase</keyword>
<dbReference type="PROSITE" id="PS50109">
    <property type="entry name" value="HIS_KIN"/>
    <property type="match status" value="1"/>
</dbReference>
<dbReference type="SUPFAM" id="SSF55874">
    <property type="entry name" value="ATPase domain of HSP90 chaperone/DNA topoisomerase II/histidine kinase"/>
    <property type="match status" value="1"/>
</dbReference>
<dbReference type="Pfam" id="PF00512">
    <property type="entry name" value="HisKA"/>
    <property type="match status" value="1"/>
</dbReference>
<dbReference type="InterPro" id="IPR005467">
    <property type="entry name" value="His_kinase_dom"/>
</dbReference>
<evidence type="ECO:0000256" key="4">
    <source>
        <dbReference type="ARBA" id="ARBA00022679"/>
    </source>
</evidence>
<proteinExistence type="predicted"/>
<dbReference type="InterPro" id="IPR036097">
    <property type="entry name" value="HisK_dim/P_sf"/>
</dbReference>
<evidence type="ECO:0000256" key="8">
    <source>
        <dbReference type="ARBA" id="ARBA00023012"/>
    </source>
</evidence>
<dbReference type="InterPro" id="IPR003594">
    <property type="entry name" value="HATPase_dom"/>
</dbReference>
<dbReference type="GO" id="GO:0000155">
    <property type="term" value="F:phosphorelay sensor kinase activity"/>
    <property type="evidence" value="ECO:0007669"/>
    <property type="project" value="InterPro"/>
</dbReference>
<dbReference type="InterPro" id="IPR011006">
    <property type="entry name" value="CheY-like_superfamily"/>
</dbReference>
<dbReference type="PROSITE" id="PS50110">
    <property type="entry name" value="RESPONSE_REGULATORY"/>
    <property type="match status" value="1"/>
</dbReference>
<accession>A0A1H7UY10</accession>
<evidence type="ECO:0000256" key="1">
    <source>
        <dbReference type="ARBA" id="ARBA00000085"/>
    </source>
</evidence>
<keyword evidence="14" id="KW-1185">Reference proteome</keyword>
<dbReference type="SMART" id="SM00388">
    <property type="entry name" value="HisKA"/>
    <property type="match status" value="1"/>
</dbReference>
<comment type="catalytic activity">
    <reaction evidence="1">
        <text>ATP + protein L-histidine = ADP + protein N-phospho-L-histidine.</text>
        <dbReference type="EC" id="2.7.13.3"/>
    </reaction>
</comment>
<dbReference type="OrthoDB" id="9806821at2"/>
<dbReference type="STRING" id="43775.SAMN04489760_102186"/>
<feature type="domain" description="Histidine kinase" evidence="11">
    <location>
        <begin position="237"/>
        <end position="464"/>
    </location>
</feature>
<dbReference type="InterPro" id="IPR029016">
    <property type="entry name" value="GAF-like_dom_sf"/>
</dbReference>
<gene>
    <name evidence="13" type="ORF">SAMN04489760_102186</name>
</gene>
<evidence type="ECO:0000256" key="5">
    <source>
        <dbReference type="ARBA" id="ARBA00022741"/>
    </source>
</evidence>
<evidence type="ECO:0000256" key="7">
    <source>
        <dbReference type="ARBA" id="ARBA00022840"/>
    </source>
</evidence>
<evidence type="ECO:0000256" key="2">
    <source>
        <dbReference type="ARBA" id="ARBA00012438"/>
    </source>
</evidence>
<evidence type="ECO:0000313" key="14">
    <source>
        <dbReference type="Proteomes" id="UP000198744"/>
    </source>
</evidence>
<evidence type="ECO:0000313" key="13">
    <source>
        <dbReference type="EMBL" id="SEM01851.1"/>
    </source>
</evidence>
<feature type="domain" description="Response regulatory" evidence="12">
    <location>
        <begin position="485"/>
        <end position="600"/>
    </location>
</feature>
<keyword evidence="7" id="KW-0067">ATP-binding</keyword>
<dbReference type="Gene3D" id="3.30.450.40">
    <property type="match status" value="1"/>
</dbReference>
<keyword evidence="3 9" id="KW-0597">Phosphoprotein</keyword>
<evidence type="ECO:0000259" key="11">
    <source>
        <dbReference type="PROSITE" id="PS50109"/>
    </source>
</evidence>